<dbReference type="KEGG" id="mng:MNEG_15341"/>
<dbReference type="EMBL" id="KK105460">
    <property type="protein sequence ID" value="KIY92622.1"/>
    <property type="molecule type" value="Genomic_DNA"/>
</dbReference>
<dbReference type="AlphaFoldDB" id="A0A0D2IXF8"/>
<dbReference type="GeneID" id="25732993"/>
<dbReference type="RefSeq" id="XP_013891642.1">
    <property type="nucleotide sequence ID" value="XM_014036188.1"/>
</dbReference>
<name>A0A0D2IXF8_9CHLO</name>
<evidence type="ECO:0000313" key="2">
    <source>
        <dbReference type="Proteomes" id="UP000054498"/>
    </source>
</evidence>
<sequence>DPVANPYLHATEKQDDAFVKREGPTAGSGGDTDPGVGPALRRGWEELKVGGGKAPWVDTQ</sequence>
<gene>
    <name evidence="1" type="ORF">MNEG_15341</name>
</gene>
<protein>
    <submittedName>
        <fullName evidence="1">Uncharacterized protein</fullName>
    </submittedName>
</protein>
<organism evidence="1 2">
    <name type="scientific">Monoraphidium neglectum</name>
    <dbReference type="NCBI Taxonomy" id="145388"/>
    <lineage>
        <taxon>Eukaryota</taxon>
        <taxon>Viridiplantae</taxon>
        <taxon>Chlorophyta</taxon>
        <taxon>core chlorophytes</taxon>
        <taxon>Chlorophyceae</taxon>
        <taxon>CS clade</taxon>
        <taxon>Sphaeropleales</taxon>
        <taxon>Selenastraceae</taxon>
        <taxon>Monoraphidium</taxon>
    </lineage>
</organism>
<accession>A0A0D2IXF8</accession>
<keyword evidence="2" id="KW-1185">Reference proteome</keyword>
<feature type="non-terminal residue" evidence="1">
    <location>
        <position position="60"/>
    </location>
</feature>
<reference evidence="1 2" key="1">
    <citation type="journal article" date="2013" name="BMC Genomics">
        <title>Reconstruction of the lipid metabolism for the microalga Monoraphidium neglectum from its genome sequence reveals characteristics suitable for biofuel production.</title>
        <authorList>
            <person name="Bogen C."/>
            <person name="Al-Dilaimi A."/>
            <person name="Albersmeier A."/>
            <person name="Wichmann J."/>
            <person name="Grundmann M."/>
            <person name="Rupp O."/>
            <person name="Lauersen K.J."/>
            <person name="Blifernez-Klassen O."/>
            <person name="Kalinowski J."/>
            <person name="Goesmann A."/>
            <person name="Mussgnug J.H."/>
            <person name="Kruse O."/>
        </authorList>
    </citation>
    <scope>NUCLEOTIDE SEQUENCE [LARGE SCALE GENOMIC DNA]</scope>
    <source>
        <strain evidence="1 2">SAG 48.87</strain>
    </source>
</reference>
<dbReference type="Proteomes" id="UP000054498">
    <property type="component" value="Unassembled WGS sequence"/>
</dbReference>
<feature type="non-terminal residue" evidence="1">
    <location>
        <position position="1"/>
    </location>
</feature>
<evidence type="ECO:0000313" key="1">
    <source>
        <dbReference type="EMBL" id="KIY92622.1"/>
    </source>
</evidence>
<proteinExistence type="predicted"/>